<evidence type="ECO:0000313" key="2">
    <source>
        <dbReference type="Proteomes" id="UP000016480"/>
    </source>
</evidence>
<sequence length="120" mass="13455">MIEINGTLLEQFVWTDEFNYLAVTEQSERALNGATHTEKTAIPVGRPITLQSDLESATIYKALFEHAKGTLTDFPISIRGTDYQVMWDHSQQPVTGTPVALFSDAESEHFQDVILKLKTV</sequence>
<reference evidence="1 2" key="1">
    <citation type="journal article" date="2012" name="J. Bacteriol.">
        <title>Genome sequence of the cycloprodigiosin-producing bacterial strain Pseudoalteromonas rubra ATCC 29570(T).</title>
        <authorList>
            <person name="Xie B.B."/>
            <person name="Shu Y.L."/>
            <person name="Qin Q.L."/>
            <person name="Rong J.C."/>
            <person name="Zhang X.Y."/>
            <person name="Chen X.L."/>
            <person name="Zhou B.C."/>
            <person name="Zhang Y.Z."/>
        </authorList>
    </citation>
    <scope>NUCLEOTIDE SEQUENCE [LARGE SCALE GENOMIC DNA]</scope>
    <source>
        <strain evidence="1 2">DSM 6842</strain>
    </source>
</reference>
<protein>
    <submittedName>
        <fullName evidence="1">Uncharacterized protein</fullName>
    </submittedName>
</protein>
<accession>A0A8T0CAV4</accession>
<comment type="caution">
    <text evidence="1">The sequence shown here is derived from an EMBL/GenBank/DDBJ whole genome shotgun (WGS) entry which is preliminary data.</text>
</comment>
<dbReference type="Proteomes" id="UP000016480">
    <property type="component" value="Unassembled WGS sequence"/>
</dbReference>
<dbReference type="RefSeq" id="WP_010385544.1">
    <property type="nucleotide sequence ID" value="NZ_AHCD03000034.1"/>
</dbReference>
<dbReference type="GeneID" id="61357855"/>
<dbReference type="EMBL" id="AHCD03000034">
    <property type="protein sequence ID" value="KAF7787201.1"/>
    <property type="molecule type" value="Genomic_DNA"/>
</dbReference>
<name>A0A8T0CAV4_9GAMM</name>
<dbReference type="AlphaFoldDB" id="A0A8T0CAV4"/>
<evidence type="ECO:0000313" key="1">
    <source>
        <dbReference type="EMBL" id="KAF7787201.1"/>
    </source>
</evidence>
<organism evidence="1 2">
    <name type="scientific">Pseudoalteromonas rubra</name>
    <dbReference type="NCBI Taxonomy" id="43658"/>
    <lineage>
        <taxon>Bacteria</taxon>
        <taxon>Pseudomonadati</taxon>
        <taxon>Pseudomonadota</taxon>
        <taxon>Gammaproteobacteria</taxon>
        <taxon>Alteromonadales</taxon>
        <taxon>Pseudoalteromonadaceae</taxon>
        <taxon>Pseudoalteromonas</taxon>
    </lineage>
</organism>
<proteinExistence type="predicted"/>
<gene>
    <name evidence="1" type="ORF">PRUB_a4080</name>
</gene>